<dbReference type="Proteomes" id="UP001597532">
    <property type="component" value="Unassembled WGS sequence"/>
</dbReference>
<keyword evidence="3 4" id="KW-0998">Cell outer membrane</keyword>
<name>A0ABW5VD59_9FLAO</name>
<keyword evidence="7" id="KW-1185">Reference proteome</keyword>
<evidence type="ECO:0000256" key="4">
    <source>
        <dbReference type="PROSITE-ProRule" id="PRU01360"/>
    </source>
</evidence>
<reference evidence="7" key="1">
    <citation type="journal article" date="2019" name="Int. J. Syst. Evol. Microbiol.">
        <title>The Global Catalogue of Microorganisms (GCM) 10K type strain sequencing project: providing services to taxonomists for standard genome sequencing and annotation.</title>
        <authorList>
            <consortium name="The Broad Institute Genomics Platform"/>
            <consortium name="The Broad Institute Genome Sequencing Center for Infectious Disease"/>
            <person name="Wu L."/>
            <person name="Ma J."/>
        </authorList>
    </citation>
    <scope>NUCLEOTIDE SEQUENCE [LARGE SCALE GENOMIC DNA]</scope>
    <source>
        <strain evidence="7">KCTC 52924</strain>
    </source>
</reference>
<dbReference type="Pfam" id="PF07715">
    <property type="entry name" value="Plug"/>
    <property type="match status" value="1"/>
</dbReference>
<dbReference type="InterPro" id="IPR011662">
    <property type="entry name" value="Secretin/TonB_short_N"/>
</dbReference>
<protein>
    <submittedName>
        <fullName evidence="6">TonB-dependent receptor</fullName>
    </submittedName>
</protein>
<organism evidence="6 7">
    <name type="scientific">Arenibacter antarcticus</name>
    <dbReference type="NCBI Taxonomy" id="2040469"/>
    <lineage>
        <taxon>Bacteria</taxon>
        <taxon>Pseudomonadati</taxon>
        <taxon>Bacteroidota</taxon>
        <taxon>Flavobacteriia</taxon>
        <taxon>Flavobacteriales</taxon>
        <taxon>Flavobacteriaceae</taxon>
        <taxon>Arenibacter</taxon>
    </lineage>
</organism>
<dbReference type="InterPro" id="IPR008969">
    <property type="entry name" value="CarboxyPept-like_regulatory"/>
</dbReference>
<proteinExistence type="inferred from homology"/>
<dbReference type="InterPro" id="IPR023996">
    <property type="entry name" value="TonB-dep_OMP_SusC/RagA"/>
</dbReference>
<keyword evidence="4" id="KW-0812">Transmembrane</keyword>
<comment type="caution">
    <text evidence="6">The sequence shown here is derived from an EMBL/GenBank/DDBJ whole genome shotgun (WGS) entry which is preliminary data.</text>
</comment>
<dbReference type="EMBL" id="JBHUOK010000008">
    <property type="protein sequence ID" value="MFD2788931.1"/>
    <property type="molecule type" value="Genomic_DNA"/>
</dbReference>
<dbReference type="SUPFAM" id="SSF49464">
    <property type="entry name" value="Carboxypeptidase regulatory domain-like"/>
    <property type="match status" value="1"/>
</dbReference>
<dbReference type="InterPro" id="IPR012910">
    <property type="entry name" value="Plug_dom"/>
</dbReference>
<dbReference type="RefSeq" id="WP_251808981.1">
    <property type="nucleotide sequence ID" value="NZ_CP166679.1"/>
</dbReference>
<dbReference type="Pfam" id="PF13715">
    <property type="entry name" value="CarbopepD_reg_2"/>
    <property type="match status" value="1"/>
</dbReference>
<dbReference type="InterPro" id="IPR037066">
    <property type="entry name" value="Plug_dom_sf"/>
</dbReference>
<dbReference type="SUPFAM" id="SSF56935">
    <property type="entry name" value="Porins"/>
    <property type="match status" value="1"/>
</dbReference>
<accession>A0ABW5VD59</accession>
<evidence type="ECO:0000256" key="3">
    <source>
        <dbReference type="ARBA" id="ARBA00023237"/>
    </source>
</evidence>
<dbReference type="PROSITE" id="PS52016">
    <property type="entry name" value="TONB_DEPENDENT_REC_3"/>
    <property type="match status" value="1"/>
</dbReference>
<keyword evidence="1 4" id="KW-0813">Transport</keyword>
<dbReference type="InterPro" id="IPR023997">
    <property type="entry name" value="TonB-dep_OMP_SusC/RagA_CS"/>
</dbReference>
<keyword evidence="2 4" id="KW-0472">Membrane</keyword>
<dbReference type="NCBIfam" id="TIGR04056">
    <property type="entry name" value="OMP_RagA_SusC"/>
    <property type="match status" value="1"/>
</dbReference>
<dbReference type="SMART" id="SM00965">
    <property type="entry name" value="STN"/>
    <property type="match status" value="1"/>
</dbReference>
<dbReference type="Gene3D" id="2.60.40.1120">
    <property type="entry name" value="Carboxypeptidase-like, regulatory domain"/>
    <property type="match status" value="1"/>
</dbReference>
<sequence length="1136" mass="126863">MKNICFKGWGMPNPFKITLKMKITTLLLIVSLFKIQANSYSQNTKISINHDQIAIAEVFRNIESKSEFKFLYKNKEIDLTRKVSIHASKETIYNILNQLFKGTPIGYEVMDNRQIVLTKQHKNILKIVESVPIGMSIQQFTVNGIIQDDEGRPLSGANVVEAGTTNGVTADFDGNFTINVKSDKAILLVSYIGFATKEVPVNGRENLSIVLEESAAGLDEVVVVGYGKQKKESVVGAQSTLKRAELKSPVGDLTTAIAGKLAGVVATQRGGGPGADGATLFIRGIGTFASSPQTPLLVVDGVPDRDINNIDPEDIESFTILKDATATAVYGTRGANGVILINTRTGKKGKPTINVELNHAVTQFTSLPEFVDGPNFMRLYNEGLEVRGRSPLYTEETINKHESGEDPDLYPNTDWYDVLFNDYGSNDRVTVNINGGSENATYYLSTGYFGEVGQFKKDRIQAYNSELMLNRFNFTSNLNLKISKSTKLDFGVNGYITDYNRPAYGVNQIFSLASATAPHIIPPQYSNGEWPQLKGTLESPYMALTQSGVTNQSKNTIRSNLRISQELDILTKGLSATAMFAYDVNNSNYLTRSRSLQTYFANGRDDEGNLITEISSPGSKELGFSLNRYGDKRFYLEAAGNYSRRFGLHDVSAMTLFNQSDYRDASERVKSYKAAIQYRQRNFVGRANYGYADKYFAEANFSYSGSDNFVESERYGFFPSFGAGWIASKEKFFEPLEDLISHFKLRYSYGLSGNAAVNNPDLRFLYLTTIGEGGNYTFGAPGSQRNFKGYYESRVGGNVRWETSYRQNLGIELNFLNNNLELIVELFKEKREGILLPNYVIPYASGFTTGNIPYNNIGKTENKGIDVTAEYNKNWGTDNFFSFKGTFNYNENLAVFDGLPEWKYPYLNRIGQPISQRFGYIATGLFETEDEIGNAATQAGDIRPGDIRYKDLNGDGVINSNDQTAIGYGSIPKIVYGLSFGGGFKGFDISLFFQGTGLVDFNYSSGFATTPFPEGATYGNMYSMMLNRWTPENPNPDAFYPRLSTSRDVTTNYYTSTWWIKRADYLRLKQAEIGYSFTNNRFLNKYAIQKLRVFTSGTNLFTLTPWKHWDPELGDGRGAVYPNISTYNIGLRINFQ</sequence>
<dbReference type="Gene3D" id="2.170.130.10">
    <property type="entry name" value="TonB-dependent receptor, plug domain"/>
    <property type="match status" value="1"/>
</dbReference>
<keyword evidence="4" id="KW-1134">Transmembrane beta strand</keyword>
<evidence type="ECO:0000256" key="2">
    <source>
        <dbReference type="ARBA" id="ARBA00023136"/>
    </source>
</evidence>
<evidence type="ECO:0000313" key="7">
    <source>
        <dbReference type="Proteomes" id="UP001597532"/>
    </source>
</evidence>
<evidence type="ECO:0000256" key="1">
    <source>
        <dbReference type="ARBA" id="ARBA00022448"/>
    </source>
</evidence>
<gene>
    <name evidence="6" type="ORF">ACFS1K_04075</name>
</gene>
<comment type="subcellular location">
    <subcellularLocation>
        <location evidence="4">Cell outer membrane</location>
        <topology evidence="4">Multi-pass membrane protein</topology>
    </subcellularLocation>
</comment>
<evidence type="ECO:0000313" key="6">
    <source>
        <dbReference type="EMBL" id="MFD2788931.1"/>
    </source>
</evidence>
<dbReference type="NCBIfam" id="TIGR04057">
    <property type="entry name" value="SusC_RagA_signa"/>
    <property type="match status" value="1"/>
</dbReference>
<evidence type="ECO:0000259" key="5">
    <source>
        <dbReference type="SMART" id="SM00965"/>
    </source>
</evidence>
<comment type="similarity">
    <text evidence="4">Belongs to the TonB-dependent receptor family.</text>
</comment>
<dbReference type="Pfam" id="PF07660">
    <property type="entry name" value="STN"/>
    <property type="match status" value="1"/>
</dbReference>
<dbReference type="InterPro" id="IPR039426">
    <property type="entry name" value="TonB-dep_rcpt-like"/>
</dbReference>
<feature type="domain" description="Secretin/TonB short N-terminal" evidence="5">
    <location>
        <begin position="68"/>
        <end position="120"/>
    </location>
</feature>
<keyword evidence="6" id="KW-0675">Receptor</keyword>